<evidence type="ECO:0000256" key="2">
    <source>
        <dbReference type="ARBA" id="ARBA00023125"/>
    </source>
</evidence>
<name>A0A7X2H5Y4_9BACL</name>
<dbReference type="PRINTS" id="PR00598">
    <property type="entry name" value="HTHMARR"/>
</dbReference>
<dbReference type="InterPro" id="IPR036388">
    <property type="entry name" value="WH-like_DNA-bd_sf"/>
</dbReference>
<evidence type="ECO:0000313" key="6">
    <source>
        <dbReference type="Proteomes" id="UP000463051"/>
    </source>
</evidence>
<dbReference type="Pfam" id="PF01047">
    <property type="entry name" value="MarR"/>
    <property type="match status" value="1"/>
</dbReference>
<dbReference type="InterPro" id="IPR000835">
    <property type="entry name" value="HTH_MarR-typ"/>
</dbReference>
<evidence type="ECO:0000259" key="4">
    <source>
        <dbReference type="PROSITE" id="PS50995"/>
    </source>
</evidence>
<gene>
    <name evidence="5" type="ORF">GJB61_13775</name>
</gene>
<dbReference type="AlphaFoldDB" id="A0A7X2H5Y4"/>
<dbReference type="PROSITE" id="PS50995">
    <property type="entry name" value="HTH_MARR_2"/>
    <property type="match status" value="1"/>
</dbReference>
<feature type="domain" description="HTH marR-type" evidence="4">
    <location>
        <begin position="1"/>
        <end position="134"/>
    </location>
</feature>
<dbReference type="EMBL" id="WJXB01000004">
    <property type="protein sequence ID" value="MRN54050.1"/>
    <property type="molecule type" value="Genomic_DNA"/>
</dbReference>
<accession>A0A7X2H5Y4</accession>
<proteinExistence type="predicted"/>
<dbReference type="GO" id="GO:0003700">
    <property type="term" value="F:DNA-binding transcription factor activity"/>
    <property type="evidence" value="ECO:0007669"/>
    <property type="project" value="InterPro"/>
</dbReference>
<reference evidence="5 6" key="1">
    <citation type="submission" date="2019-11" db="EMBL/GenBank/DDBJ databases">
        <title>Paenibacillus monticola sp. nov., a novel PGPR strain isolated from mountain sample in China.</title>
        <authorList>
            <person name="Zhao Q."/>
            <person name="Li H.-P."/>
            <person name="Zhang J.-L."/>
        </authorList>
    </citation>
    <scope>NUCLEOTIDE SEQUENCE [LARGE SCALE GENOMIC DNA]</scope>
    <source>
        <strain evidence="5 6">LC-T2</strain>
    </source>
</reference>
<dbReference type="PROSITE" id="PS01117">
    <property type="entry name" value="HTH_MARR_1"/>
    <property type="match status" value="1"/>
</dbReference>
<dbReference type="Gene3D" id="1.10.10.10">
    <property type="entry name" value="Winged helix-like DNA-binding domain superfamily/Winged helix DNA-binding domain"/>
    <property type="match status" value="1"/>
</dbReference>
<evidence type="ECO:0000256" key="1">
    <source>
        <dbReference type="ARBA" id="ARBA00023015"/>
    </source>
</evidence>
<sequence length="138" mass="15781">MEDKNLELINNELIALIRRASLDRKHGGLDRSTYTLLQHLSIHQPLGVKALADDFRLDISTLSRQTSVLESKGYVVRLPDPQDGRSSNFQITQLGAEKLSEAKKVRLERYELLLADWTAEERQTFGTLLARLNRTHLE</sequence>
<dbReference type="PANTHER" id="PTHR33164:SF57">
    <property type="entry name" value="MARR-FAMILY TRANSCRIPTIONAL REGULATOR"/>
    <property type="match status" value="1"/>
</dbReference>
<dbReference type="SMART" id="SM00347">
    <property type="entry name" value="HTH_MARR"/>
    <property type="match status" value="1"/>
</dbReference>
<comment type="caution">
    <text evidence="5">The sequence shown here is derived from an EMBL/GenBank/DDBJ whole genome shotgun (WGS) entry which is preliminary data.</text>
</comment>
<evidence type="ECO:0000313" key="5">
    <source>
        <dbReference type="EMBL" id="MRN54050.1"/>
    </source>
</evidence>
<organism evidence="5 6">
    <name type="scientific">Paenibacillus monticola</name>
    <dbReference type="NCBI Taxonomy" id="2666075"/>
    <lineage>
        <taxon>Bacteria</taxon>
        <taxon>Bacillati</taxon>
        <taxon>Bacillota</taxon>
        <taxon>Bacilli</taxon>
        <taxon>Bacillales</taxon>
        <taxon>Paenibacillaceae</taxon>
        <taxon>Paenibacillus</taxon>
    </lineage>
</organism>
<keyword evidence="1" id="KW-0805">Transcription regulation</keyword>
<dbReference type="GO" id="GO:0003677">
    <property type="term" value="F:DNA binding"/>
    <property type="evidence" value="ECO:0007669"/>
    <property type="project" value="UniProtKB-KW"/>
</dbReference>
<dbReference type="PANTHER" id="PTHR33164">
    <property type="entry name" value="TRANSCRIPTIONAL REGULATOR, MARR FAMILY"/>
    <property type="match status" value="1"/>
</dbReference>
<dbReference type="InterPro" id="IPR039422">
    <property type="entry name" value="MarR/SlyA-like"/>
</dbReference>
<evidence type="ECO:0000256" key="3">
    <source>
        <dbReference type="ARBA" id="ARBA00023163"/>
    </source>
</evidence>
<dbReference type="RefSeq" id="WP_154119071.1">
    <property type="nucleotide sequence ID" value="NZ_WJXB01000004.1"/>
</dbReference>
<dbReference type="GO" id="GO:0006950">
    <property type="term" value="P:response to stress"/>
    <property type="evidence" value="ECO:0007669"/>
    <property type="project" value="TreeGrafter"/>
</dbReference>
<keyword evidence="6" id="KW-1185">Reference proteome</keyword>
<dbReference type="InterPro" id="IPR023187">
    <property type="entry name" value="Tscrpt_reg_MarR-type_CS"/>
</dbReference>
<dbReference type="Proteomes" id="UP000463051">
    <property type="component" value="Unassembled WGS sequence"/>
</dbReference>
<keyword evidence="2" id="KW-0238">DNA-binding</keyword>
<protein>
    <submittedName>
        <fullName evidence="5">MarR family transcriptional regulator</fullName>
    </submittedName>
</protein>
<dbReference type="InterPro" id="IPR036390">
    <property type="entry name" value="WH_DNA-bd_sf"/>
</dbReference>
<dbReference type="SUPFAM" id="SSF46785">
    <property type="entry name" value="Winged helix' DNA-binding domain"/>
    <property type="match status" value="1"/>
</dbReference>
<keyword evidence="3" id="KW-0804">Transcription</keyword>